<dbReference type="InterPro" id="IPR027256">
    <property type="entry name" value="P-typ_ATPase_IB"/>
</dbReference>
<proteinExistence type="inferred from homology"/>
<dbReference type="NCBIfam" id="TIGR01512">
    <property type="entry name" value="ATPase-IB2_Cd"/>
    <property type="match status" value="1"/>
</dbReference>
<comment type="subcellular location">
    <subcellularLocation>
        <location evidence="10">Cell membrane</location>
    </subcellularLocation>
    <subcellularLocation>
        <location evidence="1">Membrane</location>
    </subcellularLocation>
</comment>
<evidence type="ECO:0000256" key="1">
    <source>
        <dbReference type="ARBA" id="ARBA00004370"/>
    </source>
</evidence>
<protein>
    <recommendedName>
        <fullName evidence="8">P-type Zn(2+) transporter</fullName>
        <ecNumber evidence="8">7.2.2.12</ecNumber>
    </recommendedName>
</protein>
<dbReference type="SFLD" id="SFLDF00027">
    <property type="entry name" value="p-type_atpase"/>
    <property type="match status" value="1"/>
</dbReference>
<dbReference type="Gene3D" id="3.40.1110.10">
    <property type="entry name" value="Calcium-transporting ATPase, cytoplasmic domain N"/>
    <property type="match status" value="1"/>
</dbReference>
<dbReference type="InterPro" id="IPR008250">
    <property type="entry name" value="ATPase_P-typ_transduc_dom_A_sf"/>
</dbReference>
<dbReference type="InterPro" id="IPR023298">
    <property type="entry name" value="ATPase_P-typ_TM_dom_sf"/>
</dbReference>
<dbReference type="InterPro" id="IPR001757">
    <property type="entry name" value="P_typ_ATPase"/>
</dbReference>
<dbReference type="InterPro" id="IPR059000">
    <property type="entry name" value="ATPase_P-type_domA"/>
</dbReference>
<organism evidence="12 13">
    <name type="scientific">Falsiporphyromonas endometrii</name>
    <dbReference type="NCBI Taxonomy" id="1387297"/>
    <lineage>
        <taxon>Bacteria</taxon>
        <taxon>Pseudomonadati</taxon>
        <taxon>Bacteroidota</taxon>
        <taxon>Bacteroidia</taxon>
        <taxon>Bacteroidales</taxon>
        <taxon>Porphyromonadaceae</taxon>
        <taxon>Falsiporphyromonas</taxon>
    </lineage>
</organism>
<comment type="caution">
    <text evidence="12">The sequence shown here is derived from an EMBL/GenBank/DDBJ whole genome shotgun (WGS) entry which is preliminary data.</text>
</comment>
<dbReference type="InterPro" id="IPR051014">
    <property type="entry name" value="Cation_Transport_ATPase_IB"/>
</dbReference>
<evidence type="ECO:0000256" key="3">
    <source>
        <dbReference type="ARBA" id="ARBA00022692"/>
    </source>
</evidence>
<evidence type="ECO:0000259" key="11">
    <source>
        <dbReference type="Pfam" id="PF00122"/>
    </source>
</evidence>
<evidence type="ECO:0000256" key="2">
    <source>
        <dbReference type="ARBA" id="ARBA00006024"/>
    </source>
</evidence>
<name>A0ABV9K9P5_9PORP</name>
<dbReference type="EC" id="7.2.2.12" evidence="8"/>
<dbReference type="EMBL" id="JBHSGO010000215">
    <property type="protein sequence ID" value="MFC4666787.1"/>
    <property type="molecule type" value="Genomic_DNA"/>
</dbReference>
<feature type="transmembrane region" description="Helical" evidence="10">
    <location>
        <begin position="620"/>
        <end position="641"/>
    </location>
</feature>
<feature type="transmembrane region" description="Helical" evidence="10">
    <location>
        <begin position="594"/>
        <end position="614"/>
    </location>
</feature>
<evidence type="ECO:0000256" key="4">
    <source>
        <dbReference type="ARBA" id="ARBA00022723"/>
    </source>
</evidence>
<comment type="catalytic activity">
    <reaction evidence="9">
        <text>Zn(2+)(in) + ATP + H2O = Zn(2+)(out) + ADP + phosphate + H(+)</text>
        <dbReference type="Rhea" id="RHEA:20621"/>
        <dbReference type="ChEBI" id="CHEBI:15377"/>
        <dbReference type="ChEBI" id="CHEBI:15378"/>
        <dbReference type="ChEBI" id="CHEBI:29105"/>
        <dbReference type="ChEBI" id="CHEBI:30616"/>
        <dbReference type="ChEBI" id="CHEBI:43474"/>
        <dbReference type="ChEBI" id="CHEBI:456216"/>
        <dbReference type="EC" id="7.2.2.12"/>
    </reaction>
</comment>
<dbReference type="PROSITE" id="PS00154">
    <property type="entry name" value="ATPASE_E1_E2"/>
    <property type="match status" value="1"/>
</dbReference>
<evidence type="ECO:0000256" key="9">
    <source>
        <dbReference type="ARBA" id="ARBA00047308"/>
    </source>
</evidence>
<feature type="transmembrane region" description="Helical" evidence="10">
    <location>
        <begin position="26"/>
        <end position="44"/>
    </location>
</feature>
<keyword evidence="4 10" id="KW-0479">Metal-binding</keyword>
<evidence type="ECO:0000313" key="13">
    <source>
        <dbReference type="Proteomes" id="UP001596020"/>
    </source>
</evidence>
<dbReference type="PANTHER" id="PTHR48085:SF5">
    <property type="entry name" value="CADMIUM_ZINC-TRANSPORTING ATPASE HMA4-RELATED"/>
    <property type="match status" value="1"/>
</dbReference>
<dbReference type="InterPro" id="IPR023299">
    <property type="entry name" value="ATPase_P-typ_cyto_dom_N"/>
</dbReference>
<dbReference type="NCBIfam" id="TIGR01494">
    <property type="entry name" value="ATPase_P-type"/>
    <property type="match status" value="1"/>
</dbReference>
<evidence type="ECO:0000256" key="10">
    <source>
        <dbReference type="RuleBase" id="RU362081"/>
    </source>
</evidence>
<keyword evidence="10" id="KW-0547">Nucleotide-binding</keyword>
<dbReference type="InterPro" id="IPR018303">
    <property type="entry name" value="ATPase_P-typ_P_site"/>
</dbReference>
<feature type="transmembrane region" description="Helical" evidence="10">
    <location>
        <begin position="256"/>
        <end position="278"/>
    </location>
</feature>
<dbReference type="Pfam" id="PF00702">
    <property type="entry name" value="Hydrolase"/>
    <property type="match status" value="1"/>
</dbReference>
<evidence type="ECO:0000313" key="12">
    <source>
        <dbReference type="EMBL" id="MFC4666787.1"/>
    </source>
</evidence>
<keyword evidence="3 10" id="KW-0812">Transmembrane</keyword>
<dbReference type="SUPFAM" id="SSF56784">
    <property type="entry name" value="HAD-like"/>
    <property type="match status" value="1"/>
</dbReference>
<keyword evidence="10" id="KW-0067">ATP-binding</keyword>
<evidence type="ECO:0000256" key="7">
    <source>
        <dbReference type="ARBA" id="ARBA00023136"/>
    </source>
</evidence>
<dbReference type="SUPFAM" id="SSF81665">
    <property type="entry name" value="Calcium ATPase, transmembrane domain M"/>
    <property type="match status" value="1"/>
</dbReference>
<evidence type="ECO:0000256" key="6">
    <source>
        <dbReference type="ARBA" id="ARBA00022989"/>
    </source>
</evidence>
<keyword evidence="10" id="KW-1003">Cell membrane</keyword>
<dbReference type="InterPro" id="IPR023214">
    <property type="entry name" value="HAD_sf"/>
</dbReference>
<reference evidence="13" key="1">
    <citation type="journal article" date="2019" name="Int. J. Syst. Evol. Microbiol.">
        <title>The Global Catalogue of Microorganisms (GCM) 10K type strain sequencing project: providing services to taxonomists for standard genome sequencing and annotation.</title>
        <authorList>
            <consortium name="The Broad Institute Genomics Platform"/>
            <consortium name="The Broad Institute Genome Sequencing Center for Infectious Disease"/>
            <person name="Wu L."/>
            <person name="Ma J."/>
        </authorList>
    </citation>
    <scope>NUCLEOTIDE SEQUENCE [LARGE SCALE GENOMIC DNA]</scope>
    <source>
        <strain evidence="13">CGMCC 4.7357</strain>
    </source>
</reference>
<feature type="transmembrane region" description="Helical" evidence="10">
    <location>
        <begin position="290"/>
        <end position="314"/>
    </location>
</feature>
<feature type="domain" description="P-type ATPase A" evidence="11">
    <location>
        <begin position="138"/>
        <end position="237"/>
    </location>
</feature>
<feature type="transmembrane region" description="Helical" evidence="10">
    <location>
        <begin position="56"/>
        <end position="75"/>
    </location>
</feature>
<dbReference type="Gene3D" id="2.70.150.10">
    <property type="entry name" value="Calcium-transporting ATPase, cytoplasmic transduction domain A"/>
    <property type="match status" value="1"/>
</dbReference>
<keyword evidence="7 10" id="KW-0472">Membrane</keyword>
<comment type="similarity">
    <text evidence="2 10">Belongs to the cation transport ATPase (P-type) (TC 3.A.3) family. Type IB subfamily.</text>
</comment>
<dbReference type="InterPro" id="IPR044492">
    <property type="entry name" value="P_typ_ATPase_HD_dom"/>
</dbReference>
<dbReference type="PANTHER" id="PTHR48085">
    <property type="entry name" value="CADMIUM/ZINC-TRANSPORTING ATPASE HMA2-RELATED"/>
    <property type="match status" value="1"/>
</dbReference>
<dbReference type="InterPro" id="IPR036412">
    <property type="entry name" value="HAD-like_sf"/>
</dbReference>
<gene>
    <name evidence="12" type="ORF">ACFO3G_09305</name>
</gene>
<evidence type="ECO:0000256" key="5">
    <source>
        <dbReference type="ARBA" id="ARBA00022967"/>
    </source>
</evidence>
<evidence type="ECO:0000256" key="8">
    <source>
        <dbReference type="ARBA" id="ARBA00039097"/>
    </source>
</evidence>
<dbReference type="Gene3D" id="3.40.50.1000">
    <property type="entry name" value="HAD superfamily/HAD-like"/>
    <property type="match status" value="1"/>
</dbReference>
<accession>A0ABV9K9P5</accession>
<keyword evidence="13" id="KW-1185">Reference proteome</keyword>
<keyword evidence="5" id="KW-1278">Translocase</keyword>
<dbReference type="PRINTS" id="PR00119">
    <property type="entry name" value="CATATPASE"/>
</dbReference>
<dbReference type="SFLD" id="SFLDS00003">
    <property type="entry name" value="Haloacid_Dehalogenase"/>
    <property type="match status" value="1"/>
</dbReference>
<keyword evidence="6 10" id="KW-1133">Transmembrane helix</keyword>
<dbReference type="NCBIfam" id="TIGR01525">
    <property type="entry name" value="ATPase-IB_hvy"/>
    <property type="match status" value="1"/>
</dbReference>
<dbReference type="SUPFAM" id="SSF81653">
    <property type="entry name" value="Calcium ATPase, transduction domain A"/>
    <property type="match status" value="1"/>
</dbReference>
<dbReference type="Proteomes" id="UP001596020">
    <property type="component" value="Unassembled WGS sequence"/>
</dbReference>
<sequence length="645" mass="70832">MNDQHNHESNHCGHQEKVKSKSFVSLYWRPIVSFVMLIIGLVATHSNIGLPNYAELIWFILAYLPVGLPVLKEAIEAASHKDFFSEFTLMSIATIGAFAIKQYPEGVAVMLFYTVGEYFQEKAIVRAKKNIGELLDKRPEKVTVIRNNESQIISPKEVVVGETIELKAGERIPLDGTMLSEHASFDTAALTGESVPRNIFKGGKVLAGMIVLDKVIRLKIDKPYEESTLSRILKLVQEASSRKAPAELFMRKFARIYTPVAIGLSILIIVLPFIYSLFATGFAFEISTWLYRALVFLVISCPCALVISIPLGYFGGIGAASKYGILFKGGNYLDAITKIDAVAFDKTGTITKGIFEVSELSTEMDSEDKFLSLISSIESKSNHPISKAILKYAQQKNIDTRGLSQVNEIAGFGLTATYEGRELIVGNLRLLDNKNIIYPETLKKKVGTLIVASLQDKYIGYILLEDQIKEDSKLAVDLLKGQGVKHIVMLSGDKKEIVDKIATQTGIDEAYGELLPLDKVKHIEKFRHQKGYDIAFVGDGMNDAPVLAISNIGIAMGGLGSDAAIETADVVIQNDHPSMIAKAIHIGKVTKTIVWQNIIMAIGVKTAILLLGIFGLTSLWAAVFADVGVALLAILNSIRILKYFK</sequence>
<dbReference type="Pfam" id="PF00122">
    <property type="entry name" value="E1-E2_ATPase"/>
    <property type="match status" value="1"/>
</dbReference>
<dbReference type="SFLD" id="SFLDG00002">
    <property type="entry name" value="C1.7:_P-type_atpase_like"/>
    <property type="match status" value="1"/>
</dbReference>